<name>U6GBS7_EIMAC</name>
<dbReference type="RefSeq" id="XP_013253320.1">
    <property type="nucleotide sequence ID" value="XM_013397866.1"/>
</dbReference>
<evidence type="ECO:0000256" key="3">
    <source>
        <dbReference type="SAM" id="Phobius"/>
    </source>
</evidence>
<dbReference type="EMBL" id="HG670307">
    <property type="protein sequence ID" value="CDI76024.1"/>
    <property type="molecule type" value="Genomic_DNA"/>
</dbReference>
<evidence type="ECO:0000313" key="4">
    <source>
        <dbReference type="EMBL" id="CDI76024.1"/>
    </source>
</evidence>
<reference evidence="4" key="1">
    <citation type="submission" date="2013-10" db="EMBL/GenBank/DDBJ databases">
        <title>Genomic analysis of the causative agents of coccidiosis in chickens.</title>
        <authorList>
            <person name="Reid A.J."/>
            <person name="Blake D."/>
            <person name="Billington K."/>
            <person name="Browne H."/>
            <person name="Dunn M."/>
            <person name="Hung S."/>
            <person name="Kawahara F."/>
            <person name="Miranda-Saavedra D."/>
            <person name="Mourier T."/>
            <person name="Nagra H."/>
            <person name="Otto T.D."/>
            <person name="Rawlings N."/>
            <person name="Sanchez A."/>
            <person name="Sanders M."/>
            <person name="Subramaniam C."/>
            <person name="Tay Y."/>
            <person name="Dear P."/>
            <person name="Doerig C."/>
            <person name="Gruber A."/>
            <person name="Parkinson J."/>
            <person name="Shirley M."/>
            <person name="Wan K.L."/>
            <person name="Berriman M."/>
            <person name="Tomley F."/>
            <person name="Pain A."/>
        </authorList>
    </citation>
    <scope>NUCLEOTIDE SEQUENCE</scope>
    <source>
        <strain evidence="4">Houghton</strain>
    </source>
</reference>
<accession>U6GBS7</accession>
<feature type="region of interest" description="Disordered" evidence="2">
    <location>
        <begin position="59"/>
        <end position="85"/>
    </location>
</feature>
<evidence type="ECO:0000313" key="5">
    <source>
        <dbReference type="Proteomes" id="UP000018050"/>
    </source>
</evidence>
<dbReference type="VEuPathDB" id="ToxoDB:EAH_00000050"/>
<organism evidence="4 5">
    <name type="scientific">Eimeria acervulina</name>
    <name type="common">Coccidian parasite</name>
    <dbReference type="NCBI Taxonomy" id="5801"/>
    <lineage>
        <taxon>Eukaryota</taxon>
        <taxon>Sar</taxon>
        <taxon>Alveolata</taxon>
        <taxon>Apicomplexa</taxon>
        <taxon>Conoidasida</taxon>
        <taxon>Coccidia</taxon>
        <taxon>Eucoccidiorida</taxon>
        <taxon>Eimeriorina</taxon>
        <taxon>Eimeriidae</taxon>
        <taxon>Eimeria</taxon>
    </lineage>
</organism>
<sequence length="182" mass="20693">MASFSCASRHLMPRVGLPCKHLTHNTAVHSSLQLKASSSRCMDSSRSISSLTELLSGRRKKSALNYPPHPGDEVDAQRPLAPDPYDSTYKLPQGAPDARSLSRERFHQFMHGKPQRFSKELKVTVMGCTLAGFGVGVTWLTAYIMRPDDFEWVEEERRRIQEAKERIQQKIERAEKMQNHNA</sequence>
<evidence type="ECO:0000256" key="1">
    <source>
        <dbReference type="SAM" id="Coils"/>
    </source>
</evidence>
<protein>
    <submittedName>
        <fullName evidence="4">Chromosome III, complete sequence, related</fullName>
    </submittedName>
</protein>
<dbReference type="GeneID" id="25268075"/>
<gene>
    <name evidence="4" type="ORF">EAH_00000050</name>
</gene>
<evidence type="ECO:0000256" key="2">
    <source>
        <dbReference type="SAM" id="MobiDB-lite"/>
    </source>
</evidence>
<keyword evidence="3" id="KW-0472">Membrane</keyword>
<dbReference type="Proteomes" id="UP000018050">
    <property type="component" value="Unassembled WGS sequence"/>
</dbReference>
<dbReference type="OrthoDB" id="348158at2759"/>
<keyword evidence="5" id="KW-1185">Reference proteome</keyword>
<feature type="transmembrane region" description="Helical" evidence="3">
    <location>
        <begin position="123"/>
        <end position="145"/>
    </location>
</feature>
<keyword evidence="3" id="KW-0812">Transmembrane</keyword>
<keyword evidence="3" id="KW-1133">Transmembrane helix</keyword>
<proteinExistence type="predicted"/>
<dbReference type="AlphaFoldDB" id="U6GBS7"/>
<reference evidence="4" key="2">
    <citation type="submission" date="2013-10" db="EMBL/GenBank/DDBJ databases">
        <authorList>
            <person name="Aslett M."/>
        </authorList>
    </citation>
    <scope>NUCLEOTIDE SEQUENCE</scope>
    <source>
        <strain evidence="4">Houghton</strain>
    </source>
</reference>
<keyword evidence="1" id="KW-0175">Coiled coil</keyword>
<feature type="coiled-coil region" evidence="1">
    <location>
        <begin position="150"/>
        <end position="180"/>
    </location>
</feature>